<dbReference type="Pfam" id="PF13241">
    <property type="entry name" value="NAD_binding_7"/>
    <property type="match status" value="1"/>
</dbReference>
<proteinExistence type="predicted"/>
<comment type="pathway">
    <text evidence="1">Porphyrin-containing compound metabolism; siroheme biosynthesis; sirohydrochlorin from precorrin-2: step 1/1.</text>
</comment>
<dbReference type="EC" id="1.3.1.76" evidence="2"/>
<reference evidence="6 7" key="1">
    <citation type="submission" date="2019-08" db="EMBL/GenBank/DDBJ databases">
        <title>In-depth cultivation of the pig gut microbiome towards novel bacterial diversity and tailored functional studies.</title>
        <authorList>
            <person name="Wylensek D."/>
            <person name="Hitch T.C.A."/>
            <person name="Clavel T."/>
        </authorList>
    </citation>
    <scope>NUCLEOTIDE SEQUENCE [LARGE SCALE GENOMIC DNA]</scope>
    <source>
        <strain evidence="6 7">Oil+RF-744-WCA-WT-11</strain>
    </source>
</reference>
<keyword evidence="5" id="KW-0627">Porphyrin biosynthesis</keyword>
<protein>
    <recommendedName>
        <fullName evidence="2">precorrin-2 dehydrogenase</fullName>
        <ecNumber evidence="2">1.3.1.76</ecNumber>
    </recommendedName>
</protein>
<dbReference type="PANTHER" id="PTHR35330:SF1">
    <property type="entry name" value="SIROHEME BIOSYNTHESIS PROTEIN MET8"/>
    <property type="match status" value="1"/>
</dbReference>
<dbReference type="GO" id="GO:0043115">
    <property type="term" value="F:precorrin-2 dehydrogenase activity"/>
    <property type="evidence" value="ECO:0007669"/>
    <property type="project" value="UniProtKB-EC"/>
</dbReference>
<dbReference type="GO" id="GO:0019354">
    <property type="term" value="P:siroheme biosynthetic process"/>
    <property type="evidence" value="ECO:0007669"/>
    <property type="project" value="UniProtKB-UniPathway"/>
</dbReference>
<gene>
    <name evidence="6" type="ORF">FYJ35_10640</name>
</gene>
<sequence>MDRDKEKKSQAPCRLLPVLINLSDKHVCVIGGAPEAERYARFLAACTRHLSVLCEEASEELQAMAGGGRLSLLKQSYSREALYGMDVVFCVSGSEALIRDVSAICRTMGITLYTAGRPDKSDFMLDTDLLTD</sequence>
<name>A0A6L5X7F5_9FIRM</name>
<dbReference type="RefSeq" id="WP_154526393.1">
    <property type="nucleotide sequence ID" value="NZ_VULZ01000012.1"/>
</dbReference>
<keyword evidence="4" id="KW-0520">NAD</keyword>
<dbReference type="InterPro" id="IPR028161">
    <property type="entry name" value="Met8-like"/>
</dbReference>
<keyword evidence="3" id="KW-0560">Oxidoreductase</keyword>
<comment type="caution">
    <text evidence="6">The sequence shown here is derived from an EMBL/GenBank/DDBJ whole genome shotgun (WGS) entry which is preliminary data.</text>
</comment>
<evidence type="ECO:0000256" key="3">
    <source>
        <dbReference type="ARBA" id="ARBA00023002"/>
    </source>
</evidence>
<dbReference type="PANTHER" id="PTHR35330">
    <property type="entry name" value="SIROHEME BIOSYNTHESIS PROTEIN MET8"/>
    <property type="match status" value="1"/>
</dbReference>
<dbReference type="SUPFAM" id="SSF51735">
    <property type="entry name" value="NAD(P)-binding Rossmann-fold domains"/>
    <property type="match status" value="1"/>
</dbReference>
<dbReference type="GO" id="GO:0004325">
    <property type="term" value="F:ferrochelatase activity"/>
    <property type="evidence" value="ECO:0007669"/>
    <property type="project" value="InterPro"/>
</dbReference>
<accession>A0A6L5X7F5</accession>
<evidence type="ECO:0000313" key="7">
    <source>
        <dbReference type="Proteomes" id="UP000481852"/>
    </source>
</evidence>
<evidence type="ECO:0000256" key="5">
    <source>
        <dbReference type="ARBA" id="ARBA00023244"/>
    </source>
</evidence>
<evidence type="ECO:0000256" key="4">
    <source>
        <dbReference type="ARBA" id="ARBA00023027"/>
    </source>
</evidence>
<dbReference type="Gene3D" id="3.40.50.720">
    <property type="entry name" value="NAD(P)-binding Rossmann-like Domain"/>
    <property type="match status" value="1"/>
</dbReference>
<evidence type="ECO:0000256" key="1">
    <source>
        <dbReference type="ARBA" id="ARBA00005010"/>
    </source>
</evidence>
<dbReference type="UniPathway" id="UPA00262">
    <property type="reaction ID" value="UER00222"/>
</dbReference>
<dbReference type="EMBL" id="VULZ01000012">
    <property type="protein sequence ID" value="MSS15487.1"/>
    <property type="molecule type" value="Genomic_DNA"/>
</dbReference>
<dbReference type="InterPro" id="IPR036291">
    <property type="entry name" value="NAD(P)-bd_dom_sf"/>
</dbReference>
<dbReference type="Proteomes" id="UP000481852">
    <property type="component" value="Unassembled WGS sequence"/>
</dbReference>
<keyword evidence="7" id="KW-1185">Reference proteome</keyword>
<organism evidence="6 7">
    <name type="scientific">Porcincola intestinalis</name>
    <dbReference type="NCBI Taxonomy" id="2606632"/>
    <lineage>
        <taxon>Bacteria</taxon>
        <taxon>Bacillati</taxon>
        <taxon>Bacillota</taxon>
        <taxon>Clostridia</taxon>
        <taxon>Lachnospirales</taxon>
        <taxon>Lachnospiraceae</taxon>
        <taxon>Porcincola</taxon>
    </lineage>
</organism>
<evidence type="ECO:0000256" key="2">
    <source>
        <dbReference type="ARBA" id="ARBA00012400"/>
    </source>
</evidence>
<dbReference type="AlphaFoldDB" id="A0A6L5X7F5"/>
<evidence type="ECO:0000313" key="6">
    <source>
        <dbReference type="EMBL" id="MSS15487.1"/>
    </source>
</evidence>